<dbReference type="InterPro" id="IPR014790">
    <property type="entry name" value="MutL_C"/>
</dbReference>
<keyword evidence="3 4" id="KW-0234">DNA repair</keyword>
<dbReference type="Proteomes" id="UP001144471">
    <property type="component" value="Unassembled WGS sequence"/>
</dbReference>
<dbReference type="InterPro" id="IPR042120">
    <property type="entry name" value="MutL_C_dimsub"/>
</dbReference>
<dbReference type="Pfam" id="PF13589">
    <property type="entry name" value="HATPase_c_3"/>
    <property type="match status" value="1"/>
</dbReference>
<dbReference type="GO" id="GO:0032300">
    <property type="term" value="C:mismatch repair complex"/>
    <property type="evidence" value="ECO:0007669"/>
    <property type="project" value="InterPro"/>
</dbReference>
<evidence type="ECO:0000256" key="5">
    <source>
        <dbReference type="SAM" id="MobiDB-lite"/>
    </source>
</evidence>
<dbReference type="Gene3D" id="3.30.1370.100">
    <property type="entry name" value="MutL, C-terminal domain, regulatory subdomain"/>
    <property type="match status" value="1"/>
</dbReference>
<dbReference type="CDD" id="cd00782">
    <property type="entry name" value="MutL_Trans"/>
    <property type="match status" value="1"/>
</dbReference>
<dbReference type="InterPro" id="IPR038973">
    <property type="entry name" value="MutL/Mlh/Pms-like"/>
</dbReference>
<gene>
    <name evidence="4 8" type="primary">mutL</name>
    <name evidence="8" type="ORF">PM10SUCC1_09410</name>
</gene>
<proteinExistence type="inferred from homology"/>
<dbReference type="SUPFAM" id="SSF55874">
    <property type="entry name" value="ATPase domain of HSP90 chaperone/DNA topoisomerase II/histidine kinase"/>
    <property type="match status" value="1"/>
</dbReference>
<dbReference type="Pfam" id="PF08676">
    <property type="entry name" value="MutL_C"/>
    <property type="match status" value="1"/>
</dbReference>
<dbReference type="GO" id="GO:0030983">
    <property type="term" value="F:mismatched DNA binding"/>
    <property type="evidence" value="ECO:0007669"/>
    <property type="project" value="InterPro"/>
</dbReference>
<evidence type="ECO:0000313" key="8">
    <source>
        <dbReference type="EMBL" id="GLI55427.1"/>
    </source>
</evidence>
<evidence type="ECO:0000256" key="2">
    <source>
        <dbReference type="ARBA" id="ARBA00022763"/>
    </source>
</evidence>
<name>A0A9W6LM97_9FUSO</name>
<feature type="region of interest" description="Disordered" evidence="5">
    <location>
        <begin position="347"/>
        <end position="398"/>
    </location>
</feature>
<dbReference type="InterPro" id="IPR002099">
    <property type="entry name" value="MutL/Mlh/PMS"/>
</dbReference>
<dbReference type="Gene3D" id="3.30.1540.20">
    <property type="entry name" value="MutL, C-terminal domain, dimerisation subdomain"/>
    <property type="match status" value="1"/>
</dbReference>
<dbReference type="Pfam" id="PF01119">
    <property type="entry name" value="DNA_mis_repair"/>
    <property type="match status" value="1"/>
</dbReference>
<dbReference type="InterPro" id="IPR014721">
    <property type="entry name" value="Ribsml_uS5_D2-typ_fold_subgr"/>
</dbReference>
<dbReference type="GO" id="GO:0140664">
    <property type="term" value="F:ATP-dependent DNA damage sensor activity"/>
    <property type="evidence" value="ECO:0007669"/>
    <property type="project" value="InterPro"/>
</dbReference>
<evidence type="ECO:0000256" key="3">
    <source>
        <dbReference type="ARBA" id="ARBA00023204"/>
    </source>
</evidence>
<dbReference type="PROSITE" id="PS00058">
    <property type="entry name" value="DNA_MISMATCH_REPAIR_1"/>
    <property type="match status" value="1"/>
</dbReference>
<evidence type="ECO:0000256" key="4">
    <source>
        <dbReference type="HAMAP-Rule" id="MF_00149"/>
    </source>
</evidence>
<dbReference type="GO" id="GO:0005524">
    <property type="term" value="F:ATP binding"/>
    <property type="evidence" value="ECO:0007669"/>
    <property type="project" value="InterPro"/>
</dbReference>
<keyword evidence="2 4" id="KW-0227">DNA damage</keyword>
<dbReference type="RefSeq" id="WP_281833886.1">
    <property type="nucleotide sequence ID" value="NZ_BSDY01000004.1"/>
</dbReference>
<dbReference type="InterPro" id="IPR042121">
    <property type="entry name" value="MutL_C_regsub"/>
</dbReference>
<sequence>MGRIKILDETVSNIIAAGEVVENPASMIKELLENSLDAGSSAIRIEVRNSGRDVTISDNGVGMSQDDLFLSIERHATSKIFTKDDIFNLHTYGFRGEALASIASVSKVKLSSKREEDEGGNSITVLGGKVTSHKERSMNRGTEIEVRELFFNTPARLKFLRKKGTEYAKIKEIVLKEALVSPEVAFTLYLDGREVIKTSGRGMQNTILELFNKNTLKNLVEFPLGYLGNLELTRATRDHIYTYVNGRYVKSALLEKAVIDGYYTKLTKGRYPFVIIFLQIDPHEVDVNVHPSKKVVKFSEGNTIYEEVLERIKEVMEEDEEIVSPVLTTESSTTIDLSDFADLLGEGEKSSSEEADEEGVETVEETSWEASQPEEGYEKRPEKAESTPEKPGPSEVMEERKPFTYTPTFKDEVIKTEEIPLIEREELPKGGREIYRDEVPEEPQSVEREKPVSATEKPVKKREKDFRVIGQFYNSYILVERDGTLEIYDQHIVQERTLYEELKEKHYNKSIGKQSMLVPLKFSLDYEEKRIVDEHRELLDEFGFEVEDFGDREVLLRSAPVFDFRTSIENTFRYMIEMLREDTGIVDFREKILISMSCRNSIKAGEPLNHREMEILIEKLHNIGKYTCPHGRPIIVKLPLEELEKKFKRR</sequence>
<keyword evidence="9" id="KW-1185">Reference proteome</keyword>
<feature type="domain" description="MutL C-terminal dimerisation" evidence="6">
    <location>
        <begin position="468"/>
        <end position="608"/>
    </location>
</feature>
<accession>A0A9W6LM97</accession>
<comment type="similarity">
    <text evidence="1 4">Belongs to the DNA mismatch repair MutL/HexB family.</text>
</comment>
<dbReference type="PANTHER" id="PTHR10073">
    <property type="entry name" value="DNA MISMATCH REPAIR PROTEIN MLH, PMS, MUTL"/>
    <property type="match status" value="1"/>
</dbReference>
<dbReference type="GO" id="GO:0016887">
    <property type="term" value="F:ATP hydrolysis activity"/>
    <property type="evidence" value="ECO:0007669"/>
    <property type="project" value="InterPro"/>
</dbReference>
<protein>
    <recommendedName>
        <fullName evidence="4">DNA mismatch repair protein MutL</fullName>
    </recommendedName>
</protein>
<feature type="compositionally biased region" description="Basic and acidic residues" evidence="5">
    <location>
        <begin position="376"/>
        <end position="388"/>
    </location>
</feature>
<dbReference type="SMART" id="SM00853">
    <property type="entry name" value="MutL_C"/>
    <property type="match status" value="1"/>
</dbReference>
<dbReference type="InterPro" id="IPR014762">
    <property type="entry name" value="DNA_mismatch_repair_CS"/>
</dbReference>
<dbReference type="InterPro" id="IPR020667">
    <property type="entry name" value="DNA_mismatch_repair_MutL"/>
</dbReference>
<dbReference type="InterPro" id="IPR037198">
    <property type="entry name" value="MutL_C_sf"/>
</dbReference>
<evidence type="ECO:0000313" key="9">
    <source>
        <dbReference type="Proteomes" id="UP001144471"/>
    </source>
</evidence>
<dbReference type="Gene3D" id="3.30.230.10">
    <property type="match status" value="1"/>
</dbReference>
<reference evidence="8" key="1">
    <citation type="submission" date="2022-12" db="EMBL/GenBank/DDBJ databases">
        <title>Reference genome sequencing for broad-spectrum identification of bacterial and archaeal isolates by mass spectrometry.</title>
        <authorList>
            <person name="Sekiguchi Y."/>
            <person name="Tourlousse D.M."/>
        </authorList>
    </citation>
    <scope>NUCLEOTIDE SEQUENCE</scope>
    <source>
        <strain evidence="8">10succ1</strain>
    </source>
</reference>
<organism evidence="8 9">
    <name type="scientific">Propionigenium maris DSM 9537</name>
    <dbReference type="NCBI Taxonomy" id="1123000"/>
    <lineage>
        <taxon>Bacteria</taxon>
        <taxon>Fusobacteriati</taxon>
        <taxon>Fusobacteriota</taxon>
        <taxon>Fusobacteriia</taxon>
        <taxon>Fusobacteriales</taxon>
        <taxon>Fusobacteriaceae</taxon>
        <taxon>Propionigenium</taxon>
    </lineage>
</organism>
<dbReference type="SMART" id="SM01340">
    <property type="entry name" value="DNA_mis_repair"/>
    <property type="match status" value="1"/>
</dbReference>
<dbReference type="EMBL" id="BSDY01000004">
    <property type="protein sequence ID" value="GLI55427.1"/>
    <property type="molecule type" value="Genomic_DNA"/>
</dbReference>
<dbReference type="NCBIfam" id="TIGR00585">
    <property type="entry name" value="mutl"/>
    <property type="match status" value="1"/>
</dbReference>
<dbReference type="AlphaFoldDB" id="A0A9W6LM97"/>
<dbReference type="FunFam" id="3.30.565.10:FF:000003">
    <property type="entry name" value="DNA mismatch repair endonuclease MutL"/>
    <property type="match status" value="1"/>
</dbReference>
<dbReference type="CDD" id="cd16926">
    <property type="entry name" value="HATPase_MutL-MLH-PMS-like"/>
    <property type="match status" value="1"/>
</dbReference>
<dbReference type="HAMAP" id="MF_00149">
    <property type="entry name" value="DNA_mis_repair"/>
    <property type="match status" value="1"/>
</dbReference>
<feature type="domain" description="DNA mismatch repair protein S5" evidence="7">
    <location>
        <begin position="207"/>
        <end position="317"/>
    </location>
</feature>
<comment type="function">
    <text evidence="4">This protein is involved in the repair of mismatches in DNA. It is required for dam-dependent methyl-directed DNA mismatch repair. May act as a 'molecular matchmaker', a protein that promotes the formation of a stable complex between two or more DNA-binding proteins in an ATP-dependent manner without itself being part of a final effector complex.</text>
</comment>
<dbReference type="PANTHER" id="PTHR10073:SF12">
    <property type="entry name" value="DNA MISMATCH REPAIR PROTEIN MLH1"/>
    <property type="match status" value="1"/>
</dbReference>
<dbReference type="InterPro" id="IPR020568">
    <property type="entry name" value="Ribosomal_Su5_D2-typ_SF"/>
</dbReference>
<dbReference type="Gene3D" id="3.30.565.10">
    <property type="entry name" value="Histidine kinase-like ATPase, C-terminal domain"/>
    <property type="match status" value="1"/>
</dbReference>
<dbReference type="SUPFAM" id="SSF54211">
    <property type="entry name" value="Ribosomal protein S5 domain 2-like"/>
    <property type="match status" value="1"/>
</dbReference>
<evidence type="ECO:0000256" key="1">
    <source>
        <dbReference type="ARBA" id="ARBA00006082"/>
    </source>
</evidence>
<dbReference type="GO" id="GO:0006298">
    <property type="term" value="P:mismatch repair"/>
    <property type="evidence" value="ECO:0007669"/>
    <property type="project" value="UniProtKB-UniRule"/>
</dbReference>
<dbReference type="SUPFAM" id="SSF118116">
    <property type="entry name" value="DNA mismatch repair protein MutL"/>
    <property type="match status" value="1"/>
</dbReference>
<evidence type="ECO:0000259" key="7">
    <source>
        <dbReference type="SMART" id="SM01340"/>
    </source>
</evidence>
<comment type="caution">
    <text evidence="8">The sequence shown here is derived from an EMBL/GenBank/DDBJ whole genome shotgun (WGS) entry which is preliminary data.</text>
</comment>
<evidence type="ECO:0000259" key="6">
    <source>
        <dbReference type="SMART" id="SM00853"/>
    </source>
</evidence>
<feature type="compositionally biased region" description="Acidic residues" evidence="5">
    <location>
        <begin position="353"/>
        <end position="367"/>
    </location>
</feature>
<dbReference type="InterPro" id="IPR036890">
    <property type="entry name" value="HATPase_C_sf"/>
</dbReference>
<dbReference type="InterPro" id="IPR013507">
    <property type="entry name" value="DNA_mismatch_S5_2-like"/>
</dbReference>